<reference evidence="4 5" key="1">
    <citation type="journal article" date="2016" name="Mol. Biol. Evol.">
        <title>Comparative Genomics of Early-Diverging Mushroom-Forming Fungi Provides Insights into the Origins of Lignocellulose Decay Capabilities.</title>
        <authorList>
            <person name="Nagy L.G."/>
            <person name="Riley R."/>
            <person name="Tritt A."/>
            <person name="Adam C."/>
            <person name="Daum C."/>
            <person name="Floudas D."/>
            <person name="Sun H."/>
            <person name="Yadav J.S."/>
            <person name="Pangilinan J."/>
            <person name="Larsson K.H."/>
            <person name="Matsuura K."/>
            <person name="Barry K."/>
            <person name="Labutti K."/>
            <person name="Kuo R."/>
            <person name="Ohm R.A."/>
            <person name="Bhattacharya S.S."/>
            <person name="Shirouzu T."/>
            <person name="Yoshinaga Y."/>
            <person name="Martin F.M."/>
            <person name="Grigoriev I.V."/>
            <person name="Hibbett D.S."/>
        </authorList>
    </citation>
    <scope>NUCLEOTIDE SEQUENCE [LARGE SCALE GENOMIC DNA]</scope>
    <source>
        <strain evidence="4 5">L-15889</strain>
    </source>
</reference>
<sequence length="394" mass="43556">MSVSTALALAHDITYLTFTYKEVDNTCLLLDVYLPGHHGQLRPAQRSHISCPVVVYFHGGGLTVGNKRSWFPRWLHRRMTRAGCAFISVEYRLIPPSTGHDVLADVKDAMHFISHKLNSLLLHNHDSDDAEATLPAFTVDSGRVAVVGTSSGGLCAFFAAIHATPRPKAVLSMYGMGGNMLTPHYFMPKKEIFFRGRELLEPVRFSEYLYPASQQLSTTADSPLAYHPSGSPTPGYPANPRMQLARLYFQLGVYLDYYTGYHEPSLSAAIREAYGHSSDLEPESGNSRVDQLRSLVPAESLHLFPQFCVSEPMSESLRWPATLLVHGTADTAICADESRNLYTLLRHAGVDVALRLVQGQEHSFDYVKNAEEIFGGEGGLFGEAAAFLIRHLEA</sequence>
<evidence type="ECO:0000259" key="3">
    <source>
        <dbReference type="Pfam" id="PF07859"/>
    </source>
</evidence>
<keyword evidence="1 4" id="KW-0378">Hydrolase</keyword>
<protein>
    <submittedName>
        <fullName evidence="4">Alpha/beta-hydrolase</fullName>
    </submittedName>
</protein>
<dbReference type="AlphaFoldDB" id="A0A165TPK3"/>
<dbReference type="GO" id="GO:0016787">
    <property type="term" value="F:hydrolase activity"/>
    <property type="evidence" value="ECO:0007669"/>
    <property type="project" value="UniProtKB-KW"/>
</dbReference>
<dbReference type="PANTHER" id="PTHR48081:SF3">
    <property type="entry name" value="ALPHA_BETA HYDROLASE FOLD-3 DOMAIN-CONTAINING PROTEIN"/>
    <property type="match status" value="1"/>
</dbReference>
<evidence type="ECO:0000256" key="1">
    <source>
        <dbReference type="ARBA" id="ARBA00022801"/>
    </source>
</evidence>
<evidence type="ECO:0000313" key="4">
    <source>
        <dbReference type="EMBL" id="KZT73753.1"/>
    </source>
</evidence>
<dbReference type="Gene3D" id="3.40.50.1820">
    <property type="entry name" value="alpha/beta hydrolase"/>
    <property type="match status" value="1"/>
</dbReference>
<dbReference type="STRING" id="1314783.A0A165TPK3"/>
<dbReference type="InterPro" id="IPR050300">
    <property type="entry name" value="GDXG_lipolytic_enzyme"/>
</dbReference>
<proteinExistence type="predicted"/>
<keyword evidence="5" id="KW-1185">Reference proteome</keyword>
<feature type="domain" description="Peptidase S9 prolyl oligopeptidase catalytic" evidence="2">
    <location>
        <begin position="303"/>
        <end position="369"/>
    </location>
</feature>
<dbReference type="Pfam" id="PF00326">
    <property type="entry name" value="Peptidase_S9"/>
    <property type="match status" value="1"/>
</dbReference>
<dbReference type="OrthoDB" id="19653at2759"/>
<dbReference type="Pfam" id="PF07859">
    <property type="entry name" value="Abhydrolase_3"/>
    <property type="match status" value="1"/>
</dbReference>
<dbReference type="SUPFAM" id="SSF53474">
    <property type="entry name" value="alpha/beta-Hydrolases"/>
    <property type="match status" value="1"/>
</dbReference>
<dbReference type="InterPro" id="IPR013094">
    <property type="entry name" value="AB_hydrolase_3"/>
</dbReference>
<gene>
    <name evidence="4" type="ORF">DAEQUDRAFT_721208</name>
</gene>
<dbReference type="EMBL" id="KV429035">
    <property type="protein sequence ID" value="KZT73753.1"/>
    <property type="molecule type" value="Genomic_DNA"/>
</dbReference>
<dbReference type="InterPro" id="IPR001375">
    <property type="entry name" value="Peptidase_S9_cat"/>
</dbReference>
<dbReference type="Proteomes" id="UP000076727">
    <property type="component" value="Unassembled WGS sequence"/>
</dbReference>
<dbReference type="InterPro" id="IPR029058">
    <property type="entry name" value="AB_hydrolase_fold"/>
</dbReference>
<accession>A0A165TPK3</accession>
<dbReference type="PANTHER" id="PTHR48081">
    <property type="entry name" value="AB HYDROLASE SUPERFAMILY PROTEIN C4A8.06C"/>
    <property type="match status" value="1"/>
</dbReference>
<organism evidence="4 5">
    <name type="scientific">Daedalea quercina L-15889</name>
    <dbReference type="NCBI Taxonomy" id="1314783"/>
    <lineage>
        <taxon>Eukaryota</taxon>
        <taxon>Fungi</taxon>
        <taxon>Dikarya</taxon>
        <taxon>Basidiomycota</taxon>
        <taxon>Agaricomycotina</taxon>
        <taxon>Agaricomycetes</taxon>
        <taxon>Polyporales</taxon>
        <taxon>Fomitopsis</taxon>
    </lineage>
</organism>
<evidence type="ECO:0000259" key="2">
    <source>
        <dbReference type="Pfam" id="PF00326"/>
    </source>
</evidence>
<name>A0A165TPK3_9APHY</name>
<feature type="domain" description="Alpha/beta hydrolase fold-3" evidence="3">
    <location>
        <begin position="54"/>
        <end position="177"/>
    </location>
</feature>
<evidence type="ECO:0000313" key="5">
    <source>
        <dbReference type="Proteomes" id="UP000076727"/>
    </source>
</evidence>